<evidence type="ECO:0000256" key="11">
    <source>
        <dbReference type="ARBA" id="ARBA00022759"/>
    </source>
</evidence>
<evidence type="ECO:0000256" key="10">
    <source>
        <dbReference type="ARBA" id="ARBA00022723"/>
    </source>
</evidence>
<dbReference type="RefSeq" id="WP_190581917.1">
    <property type="nucleotide sequence ID" value="NZ_CAWPQU010000057.1"/>
</dbReference>
<evidence type="ECO:0000256" key="7">
    <source>
        <dbReference type="ARBA" id="ARBA00019179"/>
    </source>
</evidence>
<evidence type="ECO:0000256" key="3">
    <source>
        <dbReference type="ARBA" id="ARBA00004065"/>
    </source>
</evidence>
<evidence type="ECO:0000256" key="1">
    <source>
        <dbReference type="ARBA" id="ARBA00000077"/>
    </source>
</evidence>
<dbReference type="SUPFAM" id="SSF53098">
    <property type="entry name" value="Ribonuclease H-like"/>
    <property type="match status" value="1"/>
</dbReference>
<feature type="binding site" evidence="14 15">
    <location>
        <position position="20"/>
    </location>
    <ligand>
        <name>a divalent metal cation</name>
        <dbReference type="ChEBI" id="CHEBI:60240"/>
    </ligand>
</feature>
<feature type="binding site" evidence="14 15">
    <location>
        <position position="21"/>
    </location>
    <ligand>
        <name>a divalent metal cation</name>
        <dbReference type="ChEBI" id="CHEBI:60240"/>
    </ligand>
</feature>
<evidence type="ECO:0000256" key="16">
    <source>
        <dbReference type="RuleBase" id="RU003515"/>
    </source>
</evidence>
<evidence type="ECO:0000313" key="19">
    <source>
        <dbReference type="Proteomes" id="UP000618445"/>
    </source>
</evidence>
<dbReference type="PANTHER" id="PTHR10954:SF18">
    <property type="entry name" value="RIBONUCLEASE HII"/>
    <property type="match status" value="1"/>
</dbReference>
<evidence type="ECO:0000256" key="14">
    <source>
        <dbReference type="HAMAP-Rule" id="MF_00052"/>
    </source>
</evidence>
<comment type="catalytic activity">
    <reaction evidence="1 14 15 16">
        <text>Endonucleolytic cleavage to 5'-phosphomonoester.</text>
        <dbReference type="EC" id="3.1.26.4"/>
    </reaction>
</comment>
<dbReference type="EC" id="3.1.26.4" evidence="6 14"/>
<evidence type="ECO:0000256" key="13">
    <source>
        <dbReference type="ARBA" id="ARBA00023211"/>
    </source>
</evidence>
<dbReference type="Gene3D" id="3.30.420.10">
    <property type="entry name" value="Ribonuclease H-like superfamily/Ribonuclease H"/>
    <property type="match status" value="1"/>
</dbReference>
<keyword evidence="13 14" id="KW-0464">Manganese</keyword>
<reference evidence="18 19" key="1">
    <citation type="journal article" date="2020" name="ISME J.">
        <title>Comparative genomics reveals insights into cyanobacterial evolution and habitat adaptation.</title>
        <authorList>
            <person name="Chen M.Y."/>
            <person name="Teng W.K."/>
            <person name="Zhao L."/>
            <person name="Hu C.X."/>
            <person name="Zhou Y.K."/>
            <person name="Han B.P."/>
            <person name="Song L.R."/>
            <person name="Shu W.S."/>
        </authorList>
    </citation>
    <scope>NUCLEOTIDE SEQUENCE [LARGE SCALE GENOMIC DNA]</scope>
    <source>
        <strain evidence="18 19">FACHB-1050</strain>
    </source>
</reference>
<dbReference type="NCBIfam" id="NF000595">
    <property type="entry name" value="PRK00015.1-3"/>
    <property type="match status" value="1"/>
</dbReference>
<evidence type="ECO:0000256" key="5">
    <source>
        <dbReference type="ARBA" id="ARBA00007383"/>
    </source>
</evidence>
<dbReference type="EMBL" id="JACJQY010000060">
    <property type="protein sequence ID" value="MBD2319675.1"/>
    <property type="molecule type" value="Genomic_DNA"/>
</dbReference>
<feature type="binding site" evidence="14 15">
    <location>
        <position position="116"/>
    </location>
    <ligand>
        <name>a divalent metal cation</name>
        <dbReference type="ChEBI" id="CHEBI:60240"/>
    </ligand>
</feature>
<keyword evidence="12 14" id="KW-0378">Hydrolase</keyword>
<dbReference type="InterPro" id="IPR024567">
    <property type="entry name" value="RNase_HII/HIII_dom"/>
</dbReference>
<comment type="cofactor">
    <cofactor evidence="14 15">
        <name>Mn(2+)</name>
        <dbReference type="ChEBI" id="CHEBI:29035"/>
    </cofactor>
    <cofactor evidence="14 15">
        <name>Mg(2+)</name>
        <dbReference type="ChEBI" id="CHEBI:18420"/>
    </cofactor>
    <text evidence="14 15">Manganese or magnesium. Binds 1 divalent metal ion per monomer in the absence of substrate. May bind a second metal ion after substrate binding.</text>
</comment>
<sequence length="211" mass="23315">MNQEDIRSLEITNYPVAGVDEVGRGCLFGEVVAAAVILPIDQFAYLEEFGVTDSKKLSPQRRDKLDLLIREVAIACEIGTASVEEIDEMNILAASLLAMERAIAKLNPQPKHCLIDGNQLLRFKLIAPIPQTTVIKGDSLSISIAAASIIAKVWRDHRMVELAEIYTGYDIATNKGYGTPKHRQAIAQLGYSDLHRKTFKIKEVIAKQSLL</sequence>
<evidence type="ECO:0000256" key="9">
    <source>
        <dbReference type="ARBA" id="ARBA00022722"/>
    </source>
</evidence>
<evidence type="ECO:0000256" key="15">
    <source>
        <dbReference type="PROSITE-ProRule" id="PRU01319"/>
    </source>
</evidence>
<feature type="domain" description="RNase H type-2" evidence="17">
    <location>
        <begin position="14"/>
        <end position="211"/>
    </location>
</feature>
<keyword evidence="10 14" id="KW-0479">Metal-binding</keyword>
<evidence type="ECO:0000256" key="4">
    <source>
        <dbReference type="ARBA" id="ARBA00004496"/>
    </source>
</evidence>
<dbReference type="InterPro" id="IPR022898">
    <property type="entry name" value="RNase_HII"/>
</dbReference>
<dbReference type="InterPro" id="IPR001352">
    <property type="entry name" value="RNase_HII/HIII"/>
</dbReference>
<evidence type="ECO:0000256" key="2">
    <source>
        <dbReference type="ARBA" id="ARBA00001946"/>
    </source>
</evidence>
<evidence type="ECO:0000256" key="8">
    <source>
        <dbReference type="ARBA" id="ARBA00022490"/>
    </source>
</evidence>
<organism evidence="18 19">
    <name type="scientific">Phormidium tenue FACHB-1050</name>
    <dbReference type="NCBI Taxonomy" id="2692857"/>
    <lineage>
        <taxon>Bacteria</taxon>
        <taxon>Bacillati</taxon>
        <taxon>Cyanobacteriota</taxon>
        <taxon>Cyanophyceae</taxon>
        <taxon>Oscillatoriophycideae</taxon>
        <taxon>Oscillatoriales</taxon>
        <taxon>Oscillatoriaceae</taxon>
        <taxon>Phormidium</taxon>
    </lineage>
</organism>
<gene>
    <name evidence="14" type="primary">rnhB</name>
    <name evidence="18" type="ORF">H6G05_22910</name>
</gene>
<evidence type="ECO:0000313" key="18">
    <source>
        <dbReference type="EMBL" id="MBD2319675.1"/>
    </source>
</evidence>
<name>A0ABR8CH36_9CYAN</name>
<protein>
    <recommendedName>
        <fullName evidence="7 14">Ribonuclease HII</fullName>
        <shortName evidence="14">RNase HII</shortName>
        <ecNumber evidence="6 14">3.1.26.4</ecNumber>
    </recommendedName>
</protein>
<comment type="function">
    <text evidence="3 14 16">Endonuclease that specifically degrades the RNA of RNA-DNA hybrids.</text>
</comment>
<accession>A0ABR8CH36</accession>
<comment type="similarity">
    <text evidence="5 14 16">Belongs to the RNase HII family.</text>
</comment>
<dbReference type="PANTHER" id="PTHR10954">
    <property type="entry name" value="RIBONUCLEASE H2 SUBUNIT A"/>
    <property type="match status" value="1"/>
</dbReference>
<comment type="caution">
    <text evidence="18">The sequence shown here is derived from an EMBL/GenBank/DDBJ whole genome shotgun (WGS) entry which is preliminary data.</text>
</comment>
<dbReference type="InterPro" id="IPR036397">
    <property type="entry name" value="RNaseH_sf"/>
</dbReference>
<dbReference type="CDD" id="cd07182">
    <property type="entry name" value="RNase_HII_bacteria_HII_like"/>
    <property type="match status" value="1"/>
</dbReference>
<evidence type="ECO:0000259" key="17">
    <source>
        <dbReference type="PROSITE" id="PS51975"/>
    </source>
</evidence>
<keyword evidence="11 14" id="KW-0255">Endonuclease</keyword>
<dbReference type="GO" id="GO:0004523">
    <property type="term" value="F:RNA-DNA hybrid ribonuclease activity"/>
    <property type="evidence" value="ECO:0007669"/>
    <property type="project" value="UniProtKB-EC"/>
</dbReference>
<evidence type="ECO:0000256" key="12">
    <source>
        <dbReference type="ARBA" id="ARBA00022801"/>
    </source>
</evidence>
<comment type="subcellular location">
    <subcellularLocation>
        <location evidence="4 14">Cytoplasm</location>
    </subcellularLocation>
</comment>
<dbReference type="Proteomes" id="UP000618445">
    <property type="component" value="Unassembled WGS sequence"/>
</dbReference>
<comment type="cofactor">
    <cofactor evidence="2">
        <name>Mg(2+)</name>
        <dbReference type="ChEBI" id="CHEBI:18420"/>
    </cofactor>
</comment>
<dbReference type="PROSITE" id="PS51975">
    <property type="entry name" value="RNASE_H_2"/>
    <property type="match status" value="1"/>
</dbReference>
<keyword evidence="19" id="KW-1185">Reference proteome</keyword>
<keyword evidence="8 14" id="KW-0963">Cytoplasm</keyword>
<keyword evidence="9 14" id="KW-0540">Nuclease</keyword>
<dbReference type="InterPro" id="IPR012337">
    <property type="entry name" value="RNaseH-like_sf"/>
</dbReference>
<evidence type="ECO:0000256" key="6">
    <source>
        <dbReference type="ARBA" id="ARBA00012180"/>
    </source>
</evidence>
<proteinExistence type="inferred from homology"/>
<dbReference type="HAMAP" id="MF_00052_B">
    <property type="entry name" value="RNase_HII_B"/>
    <property type="match status" value="1"/>
</dbReference>
<dbReference type="Pfam" id="PF01351">
    <property type="entry name" value="RNase_HII"/>
    <property type="match status" value="1"/>
</dbReference>